<evidence type="ECO:0000256" key="1">
    <source>
        <dbReference type="ARBA" id="ARBA00004383"/>
    </source>
</evidence>
<keyword evidence="7" id="KW-0653">Protein transport</keyword>
<organism evidence="11 12">
    <name type="scientific">Hymenobacter saemangeumensis</name>
    <dbReference type="NCBI Taxonomy" id="1084522"/>
    <lineage>
        <taxon>Bacteria</taxon>
        <taxon>Pseudomonadati</taxon>
        <taxon>Bacteroidota</taxon>
        <taxon>Cytophagia</taxon>
        <taxon>Cytophagales</taxon>
        <taxon>Hymenobacteraceae</taxon>
        <taxon>Hymenobacter</taxon>
    </lineage>
</organism>
<evidence type="ECO:0000256" key="8">
    <source>
        <dbReference type="ARBA" id="ARBA00022989"/>
    </source>
</evidence>
<evidence type="ECO:0000256" key="6">
    <source>
        <dbReference type="ARBA" id="ARBA00022692"/>
    </source>
</evidence>
<dbReference type="Pfam" id="PF03544">
    <property type="entry name" value="TonB_C"/>
    <property type="match status" value="1"/>
</dbReference>
<dbReference type="EMBL" id="BAABGZ010000001">
    <property type="protein sequence ID" value="GAA4345908.1"/>
    <property type="molecule type" value="Genomic_DNA"/>
</dbReference>
<dbReference type="PANTHER" id="PTHR33446">
    <property type="entry name" value="PROTEIN TONB-RELATED"/>
    <property type="match status" value="1"/>
</dbReference>
<keyword evidence="8" id="KW-1133">Transmembrane helix</keyword>
<keyword evidence="9" id="KW-0472">Membrane</keyword>
<dbReference type="Proteomes" id="UP001501153">
    <property type="component" value="Unassembled WGS sequence"/>
</dbReference>
<dbReference type="InterPro" id="IPR051045">
    <property type="entry name" value="TonB-dependent_transducer"/>
</dbReference>
<evidence type="ECO:0000256" key="5">
    <source>
        <dbReference type="ARBA" id="ARBA00022519"/>
    </source>
</evidence>
<reference evidence="12" key="1">
    <citation type="journal article" date="2019" name="Int. J. Syst. Evol. Microbiol.">
        <title>The Global Catalogue of Microorganisms (GCM) 10K type strain sequencing project: providing services to taxonomists for standard genome sequencing and annotation.</title>
        <authorList>
            <consortium name="The Broad Institute Genomics Platform"/>
            <consortium name="The Broad Institute Genome Sequencing Center for Infectious Disease"/>
            <person name="Wu L."/>
            <person name="Ma J."/>
        </authorList>
    </citation>
    <scope>NUCLEOTIDE SEQUENCE [LARGE SCALE GENOMIC DNA]</scope>
    <source>
        <strain evidence="12">JCM 17923</strain>
    </source>
</reference>
<evidence type="ECO:0000259" key="10">
    <source>
        <dbReference type="PROSITE" id="PS52015"/>
    </source>
</evidence>
<protein>
    <recommendedName>
        <fullName evidence="10">TonB C-terminal domain-containing protein</fullName>
    </recommendedName>
</protein>
<keyword evidence="3" id="KW-0813">Transport</keyword>
<dbReference type="InterPro" id="IPR037682">
    <property type="entry name" value="TonB_C"/>
</dbReference>
<keyword evidence="6" id="KW-0812">Transmembrane</keyword>
<evidence type="ECO:0000313" key="12">
    <source>
        <dbReference type="Proteomes" id="UP001501153"/>
    </source>
</evidence>
<name>A0ABP8HW68_9BACT</name>
<feature type="domain" description="TonB C-terminal" evidence="10">
    <location>
        <begin position="37"/>
        <end position="127"/>
    </location>
</feature>
<proteinExistence type="inferred from homology"/>
<dbReference type="NCBIfam" id="TIGR01352">
    <property type="entry name" value="tonB_Cterm"/>
    <property type="match status" value="1"/>
</dbReference>
<evidence type="ECO:0000256" key="2">
    <source>
        <dbReference type="ARBA" id="ARBA00006555"/>
    </source>
</evidence>
<keyword evidence="5" id="KW-0997">Cell inner membrane</keyword>
<keyword evidence="4" id="KW-1003">Cell membrane</keyword>
<evidence type="ECO:0000256" key="3">
    <source>
        <dbReference type="ARBA" id="ARBA00022448"/>
    </source>
</evidence>
<comment type="similarity">
    <text evidence="2">Belongs to the TonB family.</text>
</comment>
<sequence>MHSPLAENTLHEAVAARAASTPDTIYANPEVAPQFVGGQAALAAFLQRTMRAPEAALRRRVSGTVYVSFVLNEKGKVVDAHVVRGPGHGLNEEALRTVWLMPLWVPGKVGGQPVRVACTIPIAFSPQ</sequence>
<dbReference type="InterPro" id="IPR006260">
    <property type="entry name" value="TonB/TolA_C"/>
</dbReference>
<evidence type="ECO:0000313" key="11">
    <source>
        <dbReference type="EMBL" id="GAA4345908.1"/>
    </source>
</evidence>
<keyword evidence="12" id="KW-1185">Reference proteome</keyword>
<dbReference type="PROSITE" id="PS52015">
    <property type="entry name" value="TONB_CTD"/>
    <property type="match status" value="1"/>
</dbReference>
<accession>A0ABP8HW68</accession>
<gene>
    <name evidence="11" type="ORF">GCM10023185_00050</name>
</gene>
<evidence type="ECO:0000256" key="9">
    <source>
        <dbReference type="ARBA" id="ARBA00023136"/>
    </source>
</evidence>
<evidence type="ECO:0000256" key="4">
    <source>
        <dbReference type="ARBA" id="ARBA00022475"/>
    </source>
</evidence>
<dbReference type="Gene3D" id="3.30.1150.10">
    <property type="match status" value="1"/>
</dbReference>
<dbReference type="PANTHER" id="PTHR33446:SF2">
    <property type="entry name" value="PROTEIN TONB"/>
    <property type="match status" value="1"/>
</dbReference>
<dbReference type="SUPFAM" id="SSF74653">
    <property type="entry name" value="TolA/TonB C-terminal domain"/>
    <property type="match status" value="1"/>
</dbReference>
<comment type="subcellular location">
    <subcellularLocation>
        <location evidence="1">Cell inner membrane</location>
        <topology evidence="1">Single-pass membrane protein</topology>
        <orientation evidence="1">Periplasmic side</orientation>
    </subcellularLocation>
</comment>
<comment type="caution">
    <text evidence="11">The sequence shown here is derived from an EMBL/GenBank/DDBJ whole genome shotgun (WGS) entry which is preliminary data.</text>
</comment>
<evidence type="ECO:0000256" key="7">
    <source>
        <dbReference type="ARBA" id="ARBA00022927"/>
    </source>
</evidence>